<dbReference type="SMART" id="SM00646">
    <property type="entry name" value="Ami_3"/>
    <property type="match status" value="1"/>
</dbReference>
<dbReference type="RefSeq" id="WP_336588669.1">
    <property type="nucleotide sequence ID" value="NZ_JBBAXC010000021.1"/>
</dbReference>
<dbReference type="CDD" id="cd02696">
    <property type="entry name" value="MurNAc-LAA"/>
    <property type="match status" value="1"/>
</dbReference>
<dbReference type="Pfam" id="PF01520">
    <property type="entry name" value="Amidase_3"/>
    <property type="match status" value="1"/>
</dbReference>
<comment type="caution">
    <text evidence="3">The sequence shown here is derived from an EMBL/GenBank/DDBJ whole genome shotgun (WGS) entry which is preliminary data.</text>
</comment>
<dbReference type="EC" id="3.5.1.28" evidence="3"/>
<dbReference type="Gene3D" id="3.40.630.40">
    <property type="entry name" value="Zn-dependent exopeptidases"/>
    <property type="match status" value="1"/>
</dbReference>
<dbReference type="InterPro" id="IPR050695">
    <property type="entry name" value="N-acetylmuramoyl_amidase_3"/>
</dbReference>
<dbReference type="Proteomes" id="UP001312865">
    <property type="component" value="Unassembled WGS sequence"/>
</dbReference>
<dbReference type="SUPFAM" id="SSF53187">
    <property type="entry name" value="Zn-dependent exopeptidases"/>
    <property type="match status" value="1"/>
</dbReference>
<dbReference type="PANTHER" id="PTHR30404">
    <property type="entry name" value="N-ACETYLMURAMOYL-L-ALANINE AMIDASE"/>
    <property type="match status" value="1"/>
</dbReference>
<dbReference type="InterPro" id="IPR014234">
    <property type="entry name" value="Spore_CwlD"/>
</dbReference>
<feature type="domain" description="MurNAc-LAA" evidence="2">
    <location>
        <begin position="115"/>
        <end position="226"/>
    </location>
</feature>
<dbReference type="InterPro" id="IPR002508">
    <property type="entry name" value="MurNAc-LAA_cat"/>
</dbReference>
<dbReference type="PANTHER" id="PTHR30404:SF0">
    <property type="entry name" value="N-ACETYLMURAMOYL-L-ALANINE AMIDASE AMIC"/>
    <property type="match status" value="1"/>
</dbReference>
<proteinExistence type="predicted"/>
<organism evidence="3 4">
    <name type="scientific">Bacillus spongiae</name>
    <dbReference type="NCBI Taxonomy" id="2683610"/>
    <lineage>
        <taxon>Bacteria</taxon>
        <taxon>Bacillati</taxon>
        <taxon>Bacillota</taxon>
        <taxon>Bacilli</taxon>
        <taxon>Bacillales</taxon>
        <taxon>Bacillaceae</taxon>
        <taxon>Bacillus</taxon>
    </lineage>
</organism>
<gene>
    <name evidence="3" type="primary">cwlD</name>
    <name evidence="3" type="ORF">WAK64_19455</name>
</gene>
<keyword evidence="1 3" id="KW-0378">Hydrolase</keyword>
<evidence type="ECO:0000259" key="2">
    <source>
        <dbReference type="SMART" id="SM00646"/>
    </source>
</evidence>
<dbReference type="NCBIfam" id="TIGR02883">
    <property type="entry name" value="spore_cwlD"/>
    <property type="match status" value="1"/>
</dbReference>
<dbReference type="GO" id="GO:0008745">
    <property type="term" value="F:N-acetylmuramoyl-L-alanine amidase activity"/>
    <property type="evidence" value="ECO:0007669"/>
    <property type="project" value="UniProtKB-EC"/>
</dbReference>
<dbReference type="EMBL" id="JBBAXC010000021">
    <property type="protein sequence ID" value="MEI5909231.1"/>
    <property type="molecule type" value="Genomic_DNA"/>
</dbReference>
<evidence type="ECO:0000256" key="1">
    <source>
        <dbReference type="ARBA" id="ARBA00022801"/>
    </source>
</evidence>
<evidence type="ECO:0000313" key="4">
    <source>
        <dbReference type="Proteomes" id="UP001312865"/>
    </source>
</evidence>
<keyword evidence="4" id="KW-1185">Reference proteome</keyword>
<reference evidence="3 4" key="1">
    <citation type="journal article" date="2018" name="J. Microbiol.">
        <title>Bacillus spongiae sp. nov., isolated from sponge of Jeju Island.</title>
        <authorList>
            <person name="Lee G.E."/>
            <person name="Im W.T."/>
            <person name="Park J.S."/>
        </authorList>
    </citation>
    <scope>NUCLEOTIDE SEQUENCE [LARGE SCALE GENOMIC DNA]</scope>
    <source>
        <strain evidence="3 4">135PIL107-10</strain>
    </source>
</reference>
<name>A0ABU8HIJ7_9BACI</name>
<protein>
    <submittedName>
        <fullName evidence="3">N-acetylmuramoyl-L-alanine amidase CwlD</fullName>
        <ecNumber evidence="3">3.5.1.28</ecNumber>
    </submittedName>
</protein>
<accession>A0ABU8HIJ7</accession>
<evidence type="ECO:0000313" key="3">
    <source>
        <dbReference type="EMBL" id="MEI5909231.1"/>
    </source>
</evidence>
<sequence>MFRKLKIIGFFGAAIVLFLLFQLTILDDNSWKSWNLPLSGKIIYLDAGHGGPDGGASDREAVEKEIALEVTLKLREYLQEQGALVLLTREEDTDLAEEGTKGYSRRKTEDLKKRLELINNSEADLFISIHLNAIESSRWSGAQTFYSPRYKENERLAKFIQAEFIRNLENTKREAKVISNVFILKHAKKPGSLVEIGFLSNPEEKQKLMDDEYQESVAASIYEGVLRYFTNEADLD</sequence>